<keyword evidence="2" id="KW-0378">Hydrolase</keyword>
<accession>A0A9D5YYV2</accession>
<dbReference type="PANTHER" id="PTHR43798:SF33">
    <property type="entry name" value="HYDROLASE, PUTATIVE (AFU_ORTHOLOGUE AFUA_2G14860)-RELATED"/>
    <property type="match status" value="1"/>
</dbReference>
<evidence type="ECO:0000259" key="1">
    <source>
        <dbReference type="Pfam" id="PF12697"/>
    </source>
</evidence>
<dbReference type="GO" id="GO:0016787">
    <property type="term" value="F:hydrolase activity"/>
    <property type="evidence" value="ECO:0007669"/>
    <property type="project" value="UniProtKB-KW"/>
</dbReference>
<evidence type="ECO:0000313" key="3">
    <source>
        <dbReference type="Proteomes" id="UP000822993"/>
    </source>
</evidence>
<protein>
    <submittedName>
        <fullName evidence="2">Alpha/beta fold hydrolase</fullName>
    </submittedName>
</protein>
<evidence type="ECO:0000313" key="2">
    <source>
        <dbReference type="EMBL" id="MBE7700282.1"/>
    </source>
</evidence>
<proteinExistence type="predicted"/>
<comment type="caution">
    <text evidence="2">The sequence shown here is derived from an EMBL/GenBank/DDBJ whole genome shotgun (WGS) entry which is preliminary data.</text>
</comment>
<dbReference type="GO" id="GO:0016020">
    <property type="term" value="C:membrane"/>
    <property type="evidence" value="ECO:0007669"/>
    <property type="project" value="TreeGrafter"/>
</dbReference>
<dbReference type="AlphaFoldDB" id="A0A9D5YYV2"/>
<dbReference type="PANTHER" id="PTHR43798">
    <property type="entry name" value="MONOACYLGLYCEROL LIPASE"/>
    <property type="match status" value="1"/>
</dbReference>
<keyword evidence="3" id="KW-1185">Reference proteome</keyword>
<dbReference type="PRINTS" id="PR00111">
    <property type="entry name" value="ABHYDROLASE"/>
</dbReference>
<gene>
    <name evidence="2" type="ORF">H9623_08195</name>
</gene>
<dbReference type="InterPro" id="IPR050266">
    <property type="entry name" value="AB_hydrolase_sf"/>
</dbReference>
<feature type="domain" description="AB hydrolase-1" evidence="1">
    <location>
        <begin position="34"/>
        <end position="246"/>
    </location>
</feature>
<dbReference type="Proteomes" id="UP000822993">
    <property type="component" value="Unassembled WGS sequence"/>
</dbReference>
<dbReference type="SUPFAM" id="SSF53474">
    <property type="entry name" value="alpha/beta-Hydrolases"/>
    <property type="match status" value="1"/>
</dbReference>
<name>A0A9D5YYV2_9CELL</name>
<organism evidence="2 3">
    <name type="scientific">Oerskovia douganii</name>
    <dbReference type="NCBI Taxonomy" id="2762210"/>
    <lineage>
        <taxon>Bacteria</taxon>
        <taxon>Bacillati</taxon>
        <taxon>Actinomycetota</taxon>
        <taxon>Actinomycetes</taxon>
        <taxon>Micrococcales</taxon>
        <taxon>Cellulomonadaceae</taxon>
        <taxon>Oerskovia</taxon>
    </lineage>
</organism>
<sequence>MAANTAGWTEDTAEIDGHRVFYRRSPEVPDALPIVHVHGFGISGSSLLPTAEVLAARATNLVPDLPGHGRSERWDRTLAIPGLAHALIRILDALGLERVVLVGNSMGCPVSLEVAHSAPDRVDRMVLVSPAGGRHNQGLARAIGQLALDGPRESPRMARLAVPDYLRFGPVNTFNLFSELTRFPSLERIITSTVPTLAVVGSRDPLMPPPARVREVGRLAGDLTTVALIEGAAHAINFSHPGELAHVIGSWLDGIEIVDDPGSPGLTRVLQLPRG</sequence>
<dbReference type="RefSeq" id="WP_193719564.1">
    <property type="nucleotide sequence ID" value="NZ_JACSPN010000008.1"/>
</dbReference>
<dbReference type="Pfam" id="PF12697">
    <property type="entry name" value="Abhydrolase_6"/>
    <property type="match status" value="1"/>
</dbReference>
<dbReference type="Gene3D" id="3.40.50.1820">
    <property type="entry name" value="alpha/beta hydrolase"/>
    <property type="match status" value="1"/>
</dbReference>
<dbReference type="InterPro" id="IPR029058">
    <property type="entry name" value="AB_hydrolase_fold"/>
</dbReference>
<dbReference type="InterPro" id="IPR000073">
    <property type="entry name" value="AB_hydrolase_1"/>
</dbReference>
<dbReference type="EMBL" id="JACSPN010000008">
    <property type="protein sequence ID" value="MBE7700282.1"/>
    <property type="molecule type" value="Genomic_DNA"/>
</dbReference>
<reference evidence="2 3" key="1">
    <citation type="submission" date="2020-08" db="EMBL/GenBank/DDBJ databases">
        <title>A Genomic Blueprint of the Chicken Gut Microbiome.</title>
        <authorList>
            <person name="Gilroy R."/>
            <person name="Ravi A."/>
            <person name="Getino M."/>
            <person name="Pursley I."/>
            <person name="Horton D.L."/>
            <person name="Alikhan N.-F."/>
            <person name="Baker D."/>
            <person name="Gharbi K."/>
            <person name="Hall N."/>
            <person name="Watson M."/>
            <person name="Adriaenssens E.M."/>
            <person name="Foster-Nyarko E."/>
            <person name="Jarju S."/>
            <person name="Secka A."/>
            <person name="Antonio M."/>
            <person name="Oren A."/>
            <person name="Chaudhuri R."/>
            <person name="La Ragione R.M."/>
            <person name="Hildebrand F."/>
            <person name="Pallen M.J."/>
        </authorList>
    </citation>
    <scope>NUCLEOTIDE SEQUENCE [LARGE SCALE GENOMIC DNA]</scope>
    <source>
        <strain evidence="2 3">Sa1BUA8</strain>
    </source>
</reference>